<feature type="non-terminal residue" evidence="1">
    <location>
        <position position="62"/>
    </location>
</feature>
<sequence>MTNDDNEYLMVELVEIEPDSANVRNLGKRKKNEMVVKRPNKRGRPNKILEVHLVESSSFPKE</sequence>
<dbReference type="OrthoDB" id="10516306at2759"/>
<name>A0A9N9ANG9_9GLOM</name>
<keyword evidence="2" id="KW-1185">Reference proteome</keyword>
<dbReference type="AlphaFoldDB" id="A0A9N9ANG9"/>
<dbReference type="EMBL" id="CAJVPZ010003854">
    <property type="protein sequence ID" value="CAG8537085.1"/>
    <property type="molecule type" value="Genomic_DNA"/>
</dbReference>
<evidence type="ECO:0000313" key="2">
    <source>
        <dbReference type="Proteomes" id="UP000789396"/>
    </source>
</evidence>
<organism evidence="1 2">
    <name type="scientific">Racocetra fulgida</name>
    <dbReference type="NCBI Taxonomy" id="60492"/>
    <lineage>
        <taxon>Eukaryota</taxon>
        <taxon>Fungi</taxon>
        <taxon>Fungi incertae sedis</taxon>
        <taxon>Mucoromycota</taxon>
        <taxon>Glomeromycotina</taxon>
        <taxon>Glomeromycetes</taxon>
        <taxon>Diversisporales</taxon>
        <taxon>Gigasporaceae</taxon>
        <taxon>Racocetra</taxon>
    </lineage>
</organism>
<comment type="caution">
    <text evidence="1">The sequence shown here is derived from an EMBL/GenBank/DDBJ whole genome shotgun (WGS) entry which is preliminary data.</text>
</comment>
<proteinExistence type="predicted"/>
<gene>
    <name evidence="1" type="ORF">RFULGI_LOCUS4054</name>
</gene>
<accession>A0A9N9ANG9</accession>
<reference evidence="1" key="1">
    <citation type="submission" date="2021-06" db="EMBL/GenBank/DDBJ databases">
        <authorList>
            <person name="Kallberg Y."/>
            <person name="Tangrot J."/>
            <person name="Rosling A."/>
        </authorList>
    </citation>
    <scope>NUCLEOTIDE SEQUENCE</scope>
    <source>
        <strain evidence="1">IN212</strain>
    </source>
</reference>
<dbReference type="Proteomes" id="UP000789396">
    <property type="component" value="Unassembled WGS sequence"/>
</dbReference>
<evidence type="ECO:0000313" key="1">
    <source>
        <dbReference type="EMBL" id="CAG8537085.1"/>
    </source>
</evidence>
<protein>
    <submittedName>
        <fullName evidence="1">7909_t:CDS:1</fullName>
    </submittedName>
</protein>